<dbReference type="RefSeq" id="WP_378034199.1">
    <property type="nucleotide sequence ID" value="NZ_JBHSIV010000001.1"/>
</dbReference>
<sequence length="110" mass="11432">MTAGEAVSTRLGPVDQIPLGEGRAFLVGDEPVAVFRPRSGGLYALRAICPHRGGPLADGLVDAEVVMCPLHNHQFRLDSGKCVSGGEMSDVAAYTATDEDGELVVSLVAP</sequence>
<evidence type="ECO:0000256" key="1">
    <source>
        <dbReference type="ARBA" id="ARBA00022714"/>
    </source>
</evidence>
<keyword evidence="7" id="KW-1185">Reference proteome</keyword>
<protein>
    <submittedName>
        <fullName evidence="6">Rieske (2Fe-2S) protein</fullName>
    </submittedName>
</protein>
<evidence type="ECO:0000313" key="6">
    <source>
        <dbReference type="EMBL" id="MFC5060865.1"/>
    </source>
</evidence>
<evidence type="ECO:0000313" key="7">
    <source>
        <dbReference type="Proteomes" id="UP001595947"/>
    </source>
</evidence>
<dbReference type="CDD" id="cd03467">
    <property type="entry name" value="Rieske"/>
    <property type="match status" value="1"/>
</dbReference>
<dbReference type="Proteomes" id="UP001595947">
    <property type="component" value="Unassembled WGS sequence"/>
</dbReference>
<proteinExistence type="predicted"/>
<keyword evidence="2" id="KW-0479">Metal-binding</keyword>
<dbReference type="InterPro" id="IPR036922">
    <property type="entry name" value="Rieske_2Fe-2S_sf"/>
</dbReference>
<dbReference type="SUPFAM" id="SSF50022">
    <property type="entry name" value="ISP domain"/>
    <property type="match status" value="1"/>
</dbReference>
<evidence type="ECO:0000256" key="3">
    <source>
        <dbReference type="ARBA" id="ARBA00023004"/>
    </source>
</evidence>
<dbReference type="PANTHER" id="PTHR21496">
    <property type="entry name" value="FERREDOXIN-RELATED"/>
    <property type="match status" value="1"/>
</dbReference>
<organism evidence="6 7">
    <name type="scientific">Actinomycetospora atypica</name>
    <dbReference type="NCBI Taxonomy" id="1290095"/>
    <lineage>
        <taxon>Bacteria</taxon>
        <taxon>Bacillati</taxon>
        <taxon>Actinomycetota</taxon>
        <taxon>Actinomycetes</taxon>
        <taxon>Pseudonocardiales</taxon>
        <taxon>Pseudonocardiaceae</taxon>
        <taxon>Actinomycetospora</taxon>
    </lineage>
</organism>
<name>A0ABV9YH84_9PSEU</name>
<keyword evidence="4" id="KW-0411">Iron-sulfur</keyword>
<dbReference type="Pfam" id="PF00355">
    <property type="entry name" value="Rieske"/>
    <property type="match status" value="1"/>
</dbReference>
<evidence type="ECO:0000256" key="2">
    <source>
        <dbReference type="ARBA" id="ARBA00022723"/>
    </source>
</evidence>
<dbReference type="InterPro" id="IPR017941">
    <property type="entry name" value="Rieske_2Fe-2S"/>
</dbReference>
<evidence type="ECO:0000256" key="4">
    <source>
        <dbReference type="ARBA" id="ARBA00023014"/>
    </source>
</evidence>
<dbReference type="EMBL" id="JBHSIV010000001">
    <property type="protein sequence ID" value="MFC5060865.1"/>
    <property type="molecule type" value="Genomic_DNA"/>
</dbReference>
<feature type="domain" description="Rieske" evidence="5">
    <location>
        <begin position="9"/>
        <end position="105"/>
    </location>
</feature>
<accession>A0ABV9YH84</accession>
<dbReference type="PROSITE" id="PS51296">
    <property type="entry name" value="RIESKE"/>
    <property type="match status" value="1"/>
</dbReference>
<dbReference type="Gene3D" id="2.102.10.10">
    <property type="entry name" value="Rieske [2Fe-2S] iron-sulphur domain"/>
    <property type="match status" value="1"/>
</dbReference>
<keyword evidence="3" id="KW-0408">Iron</keyword>
<keyword evidence="1" id="KW-0001">2Fe-2S</keyword>
<comment type="caution">
    <text evidence="6">The sequence shown here is derived from an EMBL/GenBank/DDBJ whole genome shotgun (WGS) entry which is preliminary data.</text>
</comment>
<dbReference type="PANTHER" id="PTHR21496:SF23">
    <property type="entry name" value="3-PHENYLPROPIONATE_CINNAMIC ACID DIOXYGENASE FERREDOXIN SUBUNIT"/>
    <property type="match status" value="1"/>
</dbReference>
<evidence type="ECO:0000259" key="5">
    <source>
        <dbReference type="PROSITE" id="PS51296"/>
    </source>
</evidence>
<gene>
    <name evidence="6" type="ORF">ACFPBZ_01500</name>
</gene>
<reference evidence="7" key="1">
    <citation type="journal article" date="2019" name="Int. J. Syst. Evol. Microbiol.">
        <title>The Global Catalogue of Microorganisms (GCM) 10K type strain sequencing project: providing services to taxonomists for standard genome sequencing and annotation.</title>
        <authorList>
            <consortium name="The Broad Institute Genomics Platform"/>
            <consortium name="The Broad Institute Genome Sequencing Center for Infectious Disease"/>
            <person name="Wu L."/>
            <person name="Ma J."/>
        </authorList>
    </citation>
    <scope>NUCLEOTIDE SEQUENCE [LARGE SCALE GENOMIC DNA]</scope>
    <source>
        <strain evidence="7">CGMCC 4.7093</strain>
    </source>
</reference>